<protein>
    <submittedName>
        <fullName evidence="1">Uncharacterized protein</fullName>
    </submittedName>
</protein>
<dbReference type="EMBL" id="BK014958">
    <property type="protein sequence ID" value="DAD84339.1"/>
    <property type="molecule type" value="Genomic_DNA"/>
</dbReference>
<proteinExistence type="predicted"/>
<organism evidence="1">
    <name type="scientific">Microviridae sp. ctjwa4</name>
    <dbReference type="NCBI Taxonomy" id="2826743"/>
    <lineage>
        <taxon>Viruses</taxon>
        <taxon>Monodnaviria</taxon>
        <taxon>Sangervirae</taxon>
        <taxon>Phixviricota</taxon>
        <taxon>Malgrandaviricetes</taxon>
        <taxon>Petitvirales</taxon>
        <taxon>Microviridae</taxon>
    </lineage>
</organism>
<sequence length="33" mass="4030">MTSLSFFFILKTVKRRESAIFTNAIYTKKFRKR</sequence>
<accession>A0A8S5MQU8</accession>
<reference evidence="1" key="1">
    <citation type="journal article" date="2021" name="Proc. Natl. Acad. Sci. U.S.A.">
        <title>A Catalog of Tens of Thousands of Viruses from Human Metagenomes Reveals Hidden Associations with Chronic Diseases.</title>
        <authorList>
            <person name="Tisza M.J."/>
            <person name="Buck C.B."/>
        </authorList>
    </citation>
    <scope>NUCLEOTIDE SEQUENCE</scope>
    <source>
        <strain evidence="1">Ctjwa4</strain>
    </source>
</reference>
<name>A0A8S5MQU8_9VIRU</name>
<evidence type="ECO:0000313" key="1">
    <source>
        <dbReference type="EMBL" id="DAD84339.1"/>
    </source>
</evidence>